<feature type="non-terminal residue" evidence="2">
    <location>
        <position position="1"/>
    </location>
</feature>
<comment type="caution">
    <text evidence="2">The sequence shown here is derived from an EMBL/GenBank/DDBJ whole genome shotgun (WGS) entry which is preliminary data.</text>
</comment>
<name>A0AAN6DUU3_9EURO</name>
<gene>
    <name evidence="2" type="ORF">EDD36DRAFT_488670</name>
</gene>
<protein>
    <recommendedName>
        <fullName evidence="1">VOC domain-containing protein</fullName>
    </recommendedName>
</protein>
<dbReference type="InterPro" id="IPR029068">
    <property type="entry name" value="Glyas_Bleomycin-R_OHBP_Dase"/>
</dbReference>
<dbReference type="PANTHER" id="PTHR10374">
    <property type="entry name" value="LACTOYLGLUTATHIONE LYASE GLYOXALASE I"/>
    <property type="match status" value="1"/>
</dbReference>
<dbReference type="PANTHER" id="PTHR10374:SF19">
    <property type="entry name" value="LYASE (GLO1), PUTATIVE (AFU_ORTHOLOGUE AFUA_2G13550)-RELATED"/>
    <property type="match status" value="1"/>
</dbReference>
<dbReference type="Proteomes" id="UP001203852">
    <property type="component" value="Unassembled WGS sequence"/>
</dbReference>
<dbReference type="InterPro" id="IPR004360">
    <property type="entry name" value="Glyas_Fos-R_dOase_dom"/>
</dbReference>
<dbReference type="Pfam" id="PF00903">
    <property type="entry name" value="Glyoxalase"/>
    <property type="match status" value="1"/>
</dbReference>
<reference evidence="2" key="1">
    <citation type="journal article" date="2022" name="bioRxiv">
        <title>Deciphering the potential niche of two novel black yeast fungi from a biological soil crust based on their genomes, phenotypes, and melanin regulation.</title>
        <authorList>
            <consortium name="DOE Joint Genome Institute"/>
            <person name="Carr E.C."/>
            <person name="Barton Q."/>
            <person name="Grambo S."/>
            <person name="Sullivan M."/>
            <person name="Renfro C.M."/>
            <person name="Kuo A."/>
            <person name="Pangilinan J."/>
            <person name="Lipzen A."/>
            <person name="Keymanesh K."/>
            <person name="Savage E."/>
            <person name="Barry K."/>
            <person name="Grigoriev I.V."/>
            <person name="Riekhof W.R."/>
            <person name="Harris S.S."/>
        </authorList>
    </citation>
    <scope>NUCLEOTIDE SEQUENCE</scope>
    <source>
        <strain evidence="2">JF 03-4F</strain>
    </source>
</reference>
<dbReference type="Gene3D" id="3.10.180.10">
    <property type="entry name" value="2,3-Dihydroxybiphenyl 1,2-Dioxygenase, domain 1"/>
    <property type="match status" value="1"/>
</dbReference>
<dbReference type="AlphaFoldDB" id="A0AAN6DUU3"/>
<dbReference type="PROSITE" id="PS51819">
    <property type="entry name" value="VOC"/>
    <property type="match status" value="1"/>
</dbReference>
<sequence>EPGDEIPAPPATKGYFINHLCINVRNATESIAWYNRAFGLRLMFTVHASEHFSISYMGHSHGGRNGTGYQSSDEMNRDKNNIEGLIEILSLDYPGWDLPPGTRVPNTFSHIGMVVPNITDTQARLEARGANIIKGAGETFKLDGEFAVTSGFTQPGVADVIDQKEIDALTAVLVQINTPLMYVADPDGTIIEVQSQ</sequence>
<dbReference type="InterPro" id="IPR037523">
    <property type="entry name" value="VOC_core"/>
</dbReference>
<proteinExistence type="predicted"/>
<feature type="domain" description="VOC" evidence="1">
    <location>
        <begin position="16"/>
        <end position="196"/>
    </location>
</feature>
<accession>A0AAN6DUU3</accession>
<evidence type="ECO:0000313" key="2">
    <source>
        <dbReference type="EMBL" id="KAI1611779.1"/>
    </source>
</evidence>
<organism evidence="2 3">
    <name type="scientific">Exophiala viscosa</name>
    <dbReference type="NCBI Taxonomy" id="2486360"/>
    <lineage>
        <taxon>Eukaryota</taxon>
        <taxon>Fungi</taxon>
        <taxon>Dikarya</taxon>
        <taxon>Ascomycota</taxon>
        <taxon>Pezizomycotina</taxon>
        <taxon>Eurotiomycetes</taxon>
        <taxon>Chaetothyriomycetidae</taxon>
        <taxon>Chaetothyriales</taxon>
        <taxon>Herpotrichiellaceae</taxon>
        <taxon>Exophiala</taxon>
    </lineage>
</organism>
<evidence type="ECO:0000313" key="3">
    <source>
        <dbReference type="Proteomes" id="UP001203852"/>
    </source>
</evidence>
<dbReference type="EMBL" id="MU404355">
    <property type="protein sequence ID" value="KAI1611779.1"/>
    <property type="molecule type" value="Genomic_DNA"/>
</dbReference>
<keyword evidence="3" id="KW-1185">Reference proteome</keyword>
<evidence type="ECO:0000259" key="1">
    <source>
        <dbReference type="PROSITE" id="PS51819"/>
    </source>
</evidence>
<dbReference type="SUPFAM" id="SSF54593">
    <property type="entry name" value="Glyoxalase/Bleomycin resistance protein/Dihydroxybiphenyl dioxygenase"/>
    <property type="match status" value="1"/>
</dbReference>